<accession>A0A7J5X6A2</accession>
<evidence type="ECO:0000313" key="2">
    <source>
        <dbReference type="EMBL" id="KAF3832197.1"/>
    </source>
</evidence>
<name>A0A7J5X6A2_DISMA</name>
<evidence type="ECO:0000313" key="3">
    <source>
        <dbReference type="Proteomes" id="UP000518266"/>
    </source>
</evidence>
<organism evidence="2 3">
    <name type="scientific">Dissostichus mawsoni</name>
    <name type="common">Antarctic cod</name>
    <dbReference type="NCBI Taxonomy" id="36200"/>
    <lineage>
        <taxon>Eukaryota</taxon>
        <taxon>Metazoa</taxon>
        <taxon>Chordata</taxon>
        <taxon>Craniata</taxon>
        <taxon>Vertebrata</taxon>
        <taxon>Euteleostomi</taxon>
        <taxon>Actinopterygii</taxon>
        <taxon>Neopterygii</taxon>
        <taxon>Teleostei</taxon>
        <taxon>Neoteleostei</taxon>
        <taxon>Acanthomorphata</taxon>
        <taxon>Eupercaria</taxon>
        <taxon>Perciformes</taxon>
        <taxon>Notothenioidei</taxon>
        <taxon>Nototheniidae</taxon>
        <taxon>Dissostichus</taxon>
    </lineage>
</organism>
<keyword evidence="3" id="KW-1185">Reference proteome</keyword>
<dbReference type="Proteomes" id="UP000518266">
    <property type="component" value="Unassembled WGS sequence"/>
</dbReference>
<protein>
    <submittedName>
        <fullName evidence="2">Uncharacterized protein</fullName>
    </submittedName>
</protein>
<evidence type="ECO:0000256" key="1">
    <source>
        <dbReference type="SAM" id="MobiDB-lite"/>
    </source>
</evidence>
<gene>
    <name evidence="2" type="ORF">F7725_025862</name>
</gene>
<dbReference type="OrthoDB" id="8120493at2759"/>
<comment type="caution">
    <text evidence="2">The sequence shown here is derived from an EMBL/GenBank/DDBJ whole genome shotgun (WGS) entry which is preliminary data.</text>
</comment>
<dbReference type="AlphaFoldDB" id="A0A7J5X6A2"/>
<reference evidence="2 3" key="1">
    <citation type="submission" date="2020-03" db="EMBL/GenBank/DDBJ databases">
        <title>Dissostichus mawsoni Genome sequencing and assembly.</title>
        <authorList>
            <person name="Park H."/>
        </authorList>
    </citation>
    <scope>NUCLEOTIDE SEQUENCE [LARGE SCALE GENOMIC DNA]</scope>
    <source>
        <strain evidence="2">DM0001</strain>
        <tissue evidence="2">Muscle</tissue>
    </source>
</reference>
<feature type="region of interest" description="Disordered" evidence="1">
    <location>
        <begin position="51"/>
        <end position="91"/>
    </location>
</feature>
<sequence>MIAEDQTIVRGSVPNVVDALMLMFAAYYLSVIPLNWELPWSSCRVRVEKRERKEGGHSLCPPSFLRAGPRNGPSEGGRGRGQGPNEGEATQPGVFFYVKTSDLESVNEARREKFCQKNRTMEHIPPTQDSLLQHLKRVAYQSGIWATSDLAQQRTPSPEDMDGLWIETAWSGFLCGAL</sequence>
<dbReference type="EMBL" id="JAAKFY010000027">
    <property type="protein sequence ID" value="KAF3832197.1"/>
    <property type="molecule type" value="Genomic_DNA"/>
</dbReference>
<feature type="compositionally biased region" description="Gly residues" evidence="1">
    <location>
        <begin position="74"/>
        <end position="84"/>
    </location>
</feature>
<proteinExistence type="predicted"/>